<protein>
    <submittedName>
        <fullName evidence="6">ABC transporter ATP-binding protein</fullName>
    </submittedName>
</protein>
<dbReference type="Proteomes" id="UP000179769">
    <property type="component" value="Unassembled WGS sequence"/>
</dbReference>
<dbReference type="SUPFAM" id="SSF52540">
    <property type="entry name" value="P-loop containing nucleoside triphosphate hydrolases"/>
    <property type="match status" value="1"/>
</dbReference>
<dbReference type="GO" id="GO:0005524">
    <property type="term" value="F:ATP binding"/>
    <property type="evidence" value="ECO:0007669"/>
    <property type="project" value="UniProtKB-KW"/>
</dbReference>
<accession>A0A1S1PNY0</accession>
<proteinExistence type="predicted"/>
<dbReference type="Pfam" id="PF12399">
    <property type="entry name" value="BCA_ABC_TP_C"/>
    <property type="match status" value="1"/>
</dbReference>
<keyword evidence="2" id="KW-0547">Nucleotide-binding</keyword>
<sequence>MPTRPGRGAGATRTVRGEAAALDVEAVTVRFGALTALSEVSLRAEPGTVHAVIGPNGAGKSTLFNVISGVYSASAGSVRLGGTTLTGLRPHRITALGVGRAFQNMAASPNESVEENIMLGRHLLTRSGFVSAGLKLPWAVREERLHRARVVEIAEFVGLGHVLHLPLGTLSYGDRKRVEVARALATEPRVLLLDEPVAGMNAEETRRMSEIVLAVRESLGITVLLVEHDMSMIMSVADRISVLDFGRLIADGTPAQIQNDPAVIAAYLGTTAGTDTGAASVRTTASSGHISAGPAHTTAPSQQ</sequence>
<keyword evidence="1" id="KW-0813">Transport</keyword>
<dbReference type="InterPro" id="IPR003593">
    <property type="entry name" value="AAA+_ATPase"/>
</dbReference>
<dbReference type="InterPro" id="IPR027417">
    <property type="entry name" value="P-loop_NTPase"/>
</dbReference>
<dbReference type="InterPro" id="IPR051120">
    <property type="entry name" value="ABC_AA/LPS_Transport"/>
</dbReference>
<dbReference type="GO" id="GO:0005886">
    <property type="term" value="C:plasma membrane"/>
    <property type="evidence" value="ECO:0007669"/>
    <property type="project" value="TreeGrafter"/>
</dbReference>
<dbReference type="SMART" id="SM00382">
    <property type="entry name" value="AAA"/>
    <property type="match status" value="1"/>
</dbReference>
<dbReference type="Pfam" id="PF00005">
    <property type="entry name" value="ABC_tran"/>
    <property type="match status" value="1"/>
</dbReference>
<dbReference type="InterPro" id="IPR017871">
    <property type="entry name" value="ABC_transporter-like_CS"/>
</dbReference>
<dbReference type="PANTHER" id="PTHR45772">
    <property type="entry name" value="CONSERVED COMPONENT OF ABC TRANSPORTER FOR NATURAL AMINO ACIDS-RELATED"/>
    <property type="match status" value="1"/>
</dbReference>
<dbReference type="EMBL" id="MAXA01000242">
    <property type="protein sequence ID" value="OHV22981.1"/>
    <property type="molecule type" value="Genomic_DNA"/>
</dbReference>
<feature type="region of interest" description="Disordered" evidence="4">
    <location>
        <begin position="281"/>
        <end position="303"/>
    </location>
</feature>
<dbReference type="CDD" id="cd03219">
    <property type="entry name" value="ABC_Mj1267_LivG_branched"/>
    <property type="match status" value="1"/>
</dbReference>
<evidence type="ECO:0000256" key="1">
    <source>
        <dbReference type="ARBA" id="ARBA00022448"/>
    </source>
</evidence>
<dbReference type="PROSITE" id="PS50893">
    <property type="entry name" value="ABC_TRANSPORTER_2"/>
    <property type="match status" value="1"/>
</dbReference>
<evidence type="ECO:0000313" key="6">
    <source>
        <dbReference type="EMBL" id="OHV22981.1"/>
    </source>
</evidence>
<organism evidence="6 7">
    <name type="scientific">Parafrankia soli</name>
    <dbReference type="NCBI Taxonomy" id="2599596"/>
    <lineage>
        <taxon>Bacteria</taxon>
        <taxon>Bacillati</taxon>
        <taxon>Actinomycetota</taxon>
        <taxon>Actinomycetes</taxon>
        <taxon>Frankiales</taxon>
        <taxon>Frankiaceae</taxon>
        <taxon>Parafrankia</taxon>
    </lineage>
</organism>
<dbReference type="InterPro" id="IPR032823">
    <property type="entry name" value="BCA_ABC_TP_C"/>
</dbReference>
<dbReference type="AlphaFoldDB" id="A0A1S1PNY0"/>
<gene>
    <name evidence="6" type="ORF">BBK14_24765</name>
</gene>
<evidence type="ECO:0000256" key="4">
    <source>
        <dbReference type="SAM" id="MobiDB-lite"/>
    </source>
</evidence>
<evidence type="ECO:0000313" key="7">
    <source>
        <dbReference type="Proteomes" id="UP000179769"/>
    </source>
</evidence>
<name>A0A1S1PNY0_9ACTN</name>
<dbReference type="PANTHER" id="PTHR45772:SF1">
    <property type="entry name" value="ABC TRANSPORTER ATP-BINDING PROTEIN"/>
    <property type="match status" value="1"/>
</dbReference>
<evidence type="ECO:0000259" key="5">
    <source>
        <dbReference type="PROSITE" id="PS50893"/>
    </source>
</evidence>
<evidence type="ECO:0000256" key="2">
    <source>
        <dbReference type="ARBA" id="ARBA00022741"/>
    </source>
</evidence>
<dbReference type="Gene3D" id="3.40.50.300">
    <property type="entry name" value="P-loop containing nucleotide triphosphate hydrolases"/>
    <property type="match status" value="1"/>
</dbReference>
<reference evidence="7" key="1">
    <citation type="submission" date="2016-07" db="EMBL/GenBank/DDBJ databases">
        <title>Frankia sp. NRRL B-16219 Genome sequencing.</title>
        <authorList>
            <person name="Ghodhbane-Gtari F."/>
            <person name="Swanson E."/>
            <person name="Gueddou A."/>
            <person name="Louati M."/>
            <person name="Nouioui I."/>
            <person name="Hezbri K."/>
            <person name="Abebe-Akele F."/>
            <person name="Simpson S."/>
            <person name="Morris K."/>
            <person name="Thomas K."/>
            <person name="Gtari M."/>
            <person name="Tisa L.S."/>
        </authorList>
    </citation>
    <scope>NUCLEOTIDE SEQUENCE [LARGE SCALE GENOMIC DNA]</scope>
    <source>
        <strain evidence="7">NRRL B-16219</strain>
    </source>
</reference>
<keyword evidence="7" id="KW-1185">Reference proteome</keyword>
<evidence type="ECO:0000256" key="3">
    <source>
        <dbReference type="ARBA" id="ARBA00022840"/>
    </source>
</evidence>
<dbReference type="GO" id="GO:0016887">
    <property type="term" value="F:ATP hydrolysis activity"/>
    <property type="evidence" value="ECO:0007669"/>
    <property type="project" value="InterPro"/>
</dbReference>
<dbReference type="InterPro" id="IPR003439">
    <property type="entry name" value="ABC_transporter-like_ATP-bd"/>
</dbReference>
<keyword evidence="3 6" id="KW-0067">ATP-binding</keyword>
<dbReference type="FunFam" id="3.40.50.300:FF:000421">
    <property type="entry name" value="Branched-chain amino acid ABC transporter ATP-binding protein"/>
    <property type="match status" value="1"/>
</dbReference>
<feature type="domain" description="ABC transporter" evidence="5">
    <location>
        <begin position="22"/>
        <end position="270"/>
    </location>
</feature>
<dbReference type="PROSITE" id="PS00211">
    <property type="entry name" value="ABC_TRANSPORTER_1"/>
    <property type="match status" value="1"/>
</dbReference>
<comment type="caution">
    <text evidence="6">The sequence shown here is derived from an EMBL/GenBank/DDBJ whole genome shotgun (WGS) entry which is preliminary data.</text>
</comment>